<feature type="transmembrane region" description="Helical" evidence="2">
    <location>
        <begin position="139"/>
        <end position="159"/>
    </location>
</feature>
<evidence type="ECO:0000256" key="1">
    <source>
        <dbReference type="SAM" id="Coils"/>
    </source>
</evidence>
<keyword evidence="2" id="KW-1133">Transmembrane helix</keyword>
<evidence type="ECO:0000313" key="3">
    <source>
        <dbReference type="EMBL" id="CAD8119834.1"/>
    </source>
</evidence>
<feature type="transmembrane region" description="Helical" evidence="2">
    <location>
        <begin position="186"/>
        <end position="203"/>
    </location>
</feature>
<evidence type="ECO:0000256" key="2">
    <source>
        <dbReference type="SAM" id="Phobius"/>
    </source>
</evidence>
<sequence>MQKFTQFDQIEAELKLHKQEKDSLQNQLTESEQINLGNQQVIKDHKKNYAEQIKLIQDLKRQNEGQSIKTKELEQKRNDKIIIINFGQVILLITDFLDNLQASNWSVTQNGKAIETSQNHSWQCCMCDQMIPKNGLIQFAIKIIDISTILTGIGFSYIVQSRNYVNCYEIGQGYIYDINKIKIEHIIFIMMVSVIIMINKINIENQQHFHFQQMIFNC</sequence>
<keyword evidence="4" id="KW-1185">Reference proteome</keyword>
<protein>
    <submittedName>
        <fullName evidence="3">Uncharacterized protein</fullName>
    </submittedName>
</protein>
<dbReference type="EMBL" id="CAJJDM010000385">
    <property type="protein sequence ID" value="CAD8119834.1"/>
    <property type="molecule type" value="Genomic_DNA"/>
</dbReference>
<evidence type="ECO:0000313" key="4">
    <source>
        <dbReference type="Proteomes" id="UP000688137"/>
    </source>
</evidence>
<keyword evidence="2" id="KW-0812">Transmembrane</keyword>
<proteinExistence type="predicted"/>
<dbReference type="Proteomes" id="UP000688137">
    <property type="component" value="Unassembled WGS sequence"/>
</dbReference>
<gene>
    <name evidence="3" type="ORF">PPRIM_AZ9-3.1.T3760001</name>
</gene>
<organism evidence="3 4">
    <name type="scientific">Paramecium primaurelia</name>
    <dbReference type="NCBI Taxonomy" id="5886"/>
    <lineage>
        <taxon>Eukaryota</taxon>
        <taxon>Sar</taxon>
        <taxon>Alveolata</taxon>
        <taxon>Ciliophora</taxon>
        <taxon>Intramacronucleata</taxon>
        <taxon>Oligohymenophorea</taxon>
        <taxon>Peniculida</taxon>
        <taxon>Parameciidae</taxon>
        <taxon>Paramecium</taxon>
    </lineage>
</organism>
<reference evidence="3" key="1">
    <citation type="submission" date="2021-01" db="EMBL/GenBank/DDBJ databases">
        <authorList>
            <consortium name="Genoscope - CEA"/>
            <person name="William W."/>
        </authorList>
    </citation>
    <scope>NUCLEOTIDE SEQUENCE</scope>
</reference>
<comment type="caution">
    <text evidence="3">The sequence shown here is derived from an EMBL/GenBank/DDBJ whole genome shotgun (WGS) entry which is preliminary data.</text>
</comment>
<keyword evidence="1" id="KW-0175">Coiled coil</keyword>
<keyword evidence="2" id="KW-0472">Membrane</keyword>
<name>A0A8S1QXX2_PARPR</name>
<accession>A0A8S1QXX2</accession>
<feature type="coiled-coil region" evidence="1">
    <location>
        <begin position="7"/>
        <end position="76"/>
    </location>
</feature>
<dbReference type="AlphaFoldDB" id="A0A8S1QXX2"/>
<dbReference type="OMA" id="YTHAQVE"/>